<protein>
    <submittedName>
        <fullName evidence="1">Putative secreted peptide</fullName>
    </submittedName>
</protein>
<evidence type="ECO:0000313" key="1">
    <source>
        <dbReference type="EMBL" id="MBW30245.1"/>
    </source>
</evidence>
<dbReference type="EMBL" id="GGFM01009494">
    <property type="protein sequence ID" value="MBW30245.1"/>
    <property type="molecule type" value="Transcribed_RNA"/>
</dbReference>
<sequence>MLLLLVVSCVSGTSLITTIYIPQTHEKKPQTAGGCGTGVARGFTDNAALLLLWTKRVPSLIVTFCRIRCTDEDERLSCRWPVVMLLEIESNGVH</sequence>
<organism evidence="1">
    <name type="scientific">Anopheles braziliensis</name>
    <dbReference type="NCBI Taxonomy" id="58242"/>
    <lineage>
        <taxon>Eukaryota</taxon>
        <taxon>Metazoa</taxon>
        <taxon>Ecdysozoa</taxon>
        <taxon>Arthropoda</taxon>
        <taxon>Hexapoda</taxon>
        <taxon>Insecta</taxon>
        <taxon>Pterygota</taxon>
        <taxon>Neoptera</taxon>
        <taxon>Endopterygota</taxon>
        <taxon>Diptera</taxon>
        <taxon>Nematocera</taxon>
        <taxon>Culicoidea</taxon>
        <taxon>Culicidae</taxon>
        <taxon>Anophelinae</taxon>
        <taxon>Anopheles</taxon>
    </lineage>
</organism>
<name>A0A2M3ZP18_9DIPT</name>
<accession>A0A2M3ZP18</accession>
<dbReference type="AlphaFoldDB" id="A0A2M3ZP18"/>
<proteinExistence type="predicted"/>
<reference evidence="1" key="1">
    <citation type="submission" date="2018-01" db="EMBL/GenBank/DDBJ databases">
        <title>An insight into the sialome of Amazonian anophelines.</title>
        <authorList>
            <person name="Ribeiro J.M."/>
            <person name="Scarpassa V."/>
            <person name="Calvo E."/>
        </authorList>
    </citation>
    <scope>NUCLEOTIDE SEQUENCE</scope>
    <source>
        <tissue evidence="1">Salivary glands</tissue>
    </source>
</reference>